<reference evidence="2 3" key="1">
    <citation type="journal article" date="2017" name="Mol. Ecol.">
        <title>Comparative and population genomic landscape of Phellinus noxius: A hypervariable fungus causing root rot in trees.</title>
        <authorList>
            <person name="Chung C.L."/>
            <person name="Lee T.J."/>
            <person name="Akiba M."/>
            <person name="Lee H.H."/>
            <person name="Kuo T.H."/>
            <person name="Liu D."/>
            <person name="Ke H.M."/>
            <person name="Yokoi T."/>
            <person name="Roa M.B."/>
            <person name="Lu M.J."/>
            <person name="Chang Y.Y."/>
            <person name="Ann P.J."/>
            <person name="Tsai J.N."/>
            <person name="Chen C.Y."/>
            <person name="Tzean S.S."/>
            <person name="Ota Y."/>
            <person name="Hattori T."/>
            <person name="Sahashi N."/>
            <person name="Liou R.F."/>
            <person name="Kikuchi T."/>
            <person name="Tsai I.J."/>
        </authorList>
    </citation>
    <scope>NUCLEOTIDE SEQUENCE [LARGE SCALE GENOMIC DNA]</scope>
    <source>
        <strain evidence="2 3">FFPRI411160</strain>
    </source>
</reference>
<dbReference type="InParanoid" id="A0A286U613"/>
<feature type="compositionally biased region" description="Basic and acidic residues" evidence="1">
    <location>
        <begin position="620"/>
        <end position="632"/>
    </location>
</feature>
<feature type="compositionally biased region" description="Low complexity" evidence="1">
    <location>
        <begin position="837"/>
        <end position="850"/>
    </location>
</feature>
<sequence length="976" mass="108308">MWVIEGAFDGDGVHTAADNSRKKLKLLKPGRCYPLGRKAKHPLQISVDDITFKPKLSLLNHKSKAIQVNRETEGEGFSGRILVPPSTENELSDGDVVAVVTGLYVRIYWRPICCLLPPQNREISFERFSESTSLAISLLTPAFLVRPEWLSELLRLGTNTSDPEGLSPLEKDFQLPAFSQYRPATDSSLPSPLKAAALWEPNEKRVGMLKNKRFIFAGPNGRELDTEMRMLVERGESEYETYDITGGVLRWRQLLTRNVNKASENGKEIVVIGDTGTLQLSAEDTWSEICSILRSFRLNFIPRSQLLDAIFFVDISRLDSSSTSLNSGDQGTIGGYVTQSTPTPLNHGAQEELDIENVDSSSSVLAKRKRPRKRITEASQSTSPMNDYSGAESAVHKRARIDEPSANYSHATPVPRESATAERASIEPDVVGTSGRKKPLVRRARANATPLILGVDDPSLSSITPSQIPAPDDHIEQPTPSSVEALSGQISVAKKPPSATGRPGKLKKRARTDASSNLIPPSLEYHKRYGAQVIEEESPLKRYKDLFDETDPDRDVSQFSSGIAESQFPATFDSVNIQDRLSSIPEESQNLGADNPENGDGVMEILPDSSENIEKNVSNQEEHPPGVNEHRPPVTVHNNQKIGSMSRTASSKKGAPPGCPDTDEAFLQALASSRRGKRTEDDFDREFNNLKISRPDLDQEERDPAEDWKILADFGDDFDIRGNFMVIVEMDIPNKTKNKLQSVEPRAVRADWHKKPDFKKFKKKVTSRRMPAVELVLDKKYIEQQQKDEDELSIFDFPEPKVAEPLREVTKLQTTPPIRISPDDQIRNAVAIEAPRSATSQKSNSQSSQSINKDRDTPEGMYLTEEIVLEKSQQEGVALFLPDDEEVEKVSSGHHTPEDVDLDEPIGGEEVDDAEPSTLRSSGPVISETSANAKSTMEAPKKRKHVLLDALFDSEDGGSDEDSYRSRSGSKRMRVE</sequence>
<feature type="region of interest" description="Disordered" evidence="1">
    <location>
        <begin position="806"/>
        <end position="825"/>
    </location>
</feature>
<feature type="compositionally biased region" description="Basic and acidic residues" evidence="1">
    <location>
        <begin position="888"/>
        <end position="898"/>
    </location>
</feature>
<dbReference type="InterPro" id="IPR022631">
    <property type="entry name" value="ADOMET_SYNTHASE_CS"/>
</dbReference>
<feature type="region of interest" description="Disordered" evidence="1">
    <location>
        <begin position="644"/>
        <end position="663"/>
    </location>
</feature>
<name>A0A286U613_9AGAM</name>
<dbReference type="PROSITE" id="PS00376">
    <property type="entry name" value="ADOMET_SYNTHASE_1"/>
    <property type="match status" value="1"/>
</dbReference>
<proteinExistence type="predicted"/>
<feature type="compositionally biased region" description="Polar residues" evidence="1">
    <location>
        <begin position="478"/>
        <end position="490"/>
    </location>
</feature>
<evidence type="ECO:0008006" key="4">
    <source>
        <dbReference type="Google" id="ProtNLM"/>
    </source>
</evidence>
<feature type="region of interest" description="Disordered" evidence="1">
    <location>
        <begin position="832"/>
        <end position="976"/>
    </location>
</feature>
<dbReference type="EMBL" id="NBII01000011">
    <property type="protein sequence ID" value="PAV14992.1"/>
    <property type="molecule type" value="Genomic_DNA"/>
</dbReference>
<protein>
    <recommendedName>
        <fullName evidence="4">Nibrin second BRCT domain-containing protein</fullName>
    </recommendedName>
</protein>
<dbReference type="OrthoDB" id="552194at2759"/>
<evidence type="ECO:0000313" key="2">
    <source>
        <dbReference type="EMBL" id="PAV14992.1"/>
    </source>
</evidence>
<feature type="region of interest" description="Disordered" evidence="1">
    <location>
        <begin position="617"/>
        <end position="638"/>
    </location>
</feature>
<evidence type="ECO:0000256" key="1">
    <source>
        <dbReference type="SAM" id="MobiDB-lite"/>
    </source>
</evidence>
<dbReference type="AlphaFoldDB" id="A0A286U613"/>
<dbReference type="GO" id="GO:0004478">
    <property type="term" value="F:methionine adenosyltransferase activity"/>
    <property type="evidence" value="ECO:0007669"/>
    <property type="project" value="InterPro"/>
</dbReference>
<accession>A0A286U613</accession>
<dbReference type="Proteomes" id="UP000217199">
    <property type="component" value="Unassembled WGS sequence"/>
</dbReference>
<comment type="caution">
    <text evidence="2">The sequence shown here is derived from an EMBL/GenBank/DDBJ whole genome shotgun (WGS) entry which is preliminary data.</text>
</comment>
<feature type="compositionally biased region" description="Polar residues" evidence="1">
    <location>
        <begin position="377"/>
        <end position="386"/>
    </location>
</feature>
<feature type="region of interest" description="Disordered" evidence="1">
    <location>
        <begin position="458"/>
        <end position="519"/>
    </location>
</feature>
<dbReference type="GO" id="GO:0006556">
    <property type="term" value="P:S-adenosylmethionine biosynthetic process"/>
    <property type="evidence" value="ECO:0007669"/>
    <property type="project" value="InterPro"/>
</dbReference>
<feature type="compositionally biased region" description="Acidic residues" evidence="1">
    <location>
        <begin position="952"/>
        <end position="961"/>
    </location>
</feature>
<feature type="region of interest" description="Disordered" evidence="1">
    <location>
        <begin position="586"/>
        <end position="605"/>
    </location>
</feature>
<feature type="region of interest" description="Disordered" evidence="1">
    <location>
        <begin position="321"/>
        <end position="438"/>
    </location>
</feature>
<gene>
    <name evidence="2" type="ORF">PNOK_0954500</name>
</gene>
<feature type="compositionally biased region" description="Acidic residues" evidence="1">
    <location>
        <begin position="899"/>
        <end position="915"/>
    </location>
</feature>
<evidence type="ECO:0000313" key="3">
    <source>
        <dbReference type="Proteomes" id="UP000217199"/>
    </source>
</evidence>
<organism evidence="2 3">
    <name type="scientific">Pyrrhoderma noxium</name>
    <dbReference type="NCBI Taxonomy" id="2282107"/>
    <lineage>
        <taxon>Eukaryota</taxon>
        <taxon>Fungi</taxon>
        <taxon>Dikarya</taxon>
        <taxon>Basidiomycota</taxon>
        <taxon>Agaricomycotina</taxon>
        <taxon>Agaricomycetes</taxon>
        <taxon>Hymenochaetales</taxon>
        <taxon>Hymenochaetaceae</taxon>
        <taxon>Pyrrhoderma</taxon>
    </lineage>
</organism>
<keyword evidence="3" id="KW-1185">Reference proteome</keyword>